<comment type="function">
    <text evidence="2">Plays an essential role in initiation of the G0 program by preventing the degradation of specific nutrient-regulated mRNAs via the 5'-3' mRNA decay pathway.</text>
</comment>
<sequence length="129" mass="14331">MQTGGPDPESLAKADERLLTKYGKLPRGSLLAQHSKQRMYFDSGDFALSAAHRETDNGAIQTGRAHPYRDSISHPYASIPASSNVNKDANQDSYRKSSSPEKSPLLHRTDMNDEPPHEERKDDHVSQDA</sequence>
<evidence type="ECO:0000256" key="3">
    <source>
        <dbReference type="SAM" id="MobiDB-lite"/>
    </source>
</evidence>
<dbReference type="InterPro" id="IPR006760">
    <property type="entry name" value="Endosulphine"/>
</dbReference>
<dbReference type="AlphaFoldDB" id="A0A9W9L427"/>
<proteinExistence type="inferred from homology"/>
<gene>
    <name evidence="4" type="ORF">N7515_004502</name>
</gene>
<feature type="compositionally biased region" description="Basic and acidic residues" evidence="3">
    <location>
        <begin position="107"/>
        <end position="129"/>
    </location>
</feature>
<evidence type="ECO:0000256" key="2">
    <source>
        <dbReference type="RuleBase" id="RU363120"/>
    </source>
</evidence>
<reference evidence="4" key="2">
    <citation type="journal article" date="2023" name="IMA Fungus">
        <title>Comparative genomic study of the Penicillium genus elucidates a diverse pangenome and 15 lateral gene transfer events.</title>
        <authorList>
            <person name="Petersen C."/>
            <person name="Sorensen T."/>
            <person name="Nielsen M.R."/>
            <person name="Sondergaard T.E."/>
            <person name="Sorensen J.L."/>
            <person name="Fitzpatrick D.A."/>
            <person name="Frisvad J.C."/>
            <person name="Nielsen K.L."/>
        </authorList>
    </citation>
    <scope>NUCLEOTIDE SEQUENCE</scope>
    <source>
        <strain evidence="4">IBT 22155</strain>
    </source>
</reference>
<evidence type="ECO:0000313" key="4">
    <source>
        <dbReference type="EMBL" id="KAJ5135224.1"/>
    </source>
</evidence>
<dbReference type="Pfam" id="PF04667">
    <property type="entry name" value="Endosulfine"/>
    <property type="match status" value="1"/>
</dbReference>
<reference evidence="4" key="1">
    <citation type="submission" date="2022-11" db="EMBL/GenBank/DDBJ databases">
        <authorList>
            <person name="Petersen C."/>
        </authorList>
    </citation>
    <scope>NUCLEOTIDE SEQUENCE</scope>
    <source>
        <strain evidence="4">IBT 22155</strain>
    </source>
</reference>
<evidence type="ECO:0000313" key="5">
    <source>
        <dbReference type="Proteomes" id="UP001149079"/>
    </source>
</evidence>
<feature type="region of interest" description="Disordered" evidence="3">
    <location>
        <begin position="57"/>
        <end position="129"/>
    </location>
</feature>
<dbReference type="GeneID" id="81404416"/>
<dbReference type="OrthoDB" id="5949865at2759"/>
<dbReference type="RefSeq" id="XP_056522196.1">
    <property type="nucleotide sequence ID" value="XM_056665246.1"/>
</dbReference>
<protein>
    <recommendedName>
        <fullName evidence="2">mRNA stability protein</fullName>
    </recommendedName>
</protein>
<dbReference type="Proteomes" id="UP001149079">
    <property type="component" value="Unassembled WGS sequence"/>
</dbReference>
<feature type="compositionally biased region" description="Basic and acidic residues" evidence="3">
    <location>
        <begin position="89"/>
        <end position="99"/>
    </location>
</feature>
<evidence type="ECO:0000256" key="1">
    <source>
        <dbReference type="ARBA" id="ARBA00010520"/>
    </source>
</evidence>
<dbReference type="EMBL" id="JAPQKL010000004">
    <property type="protein sequence ID" value="KAJ5135224.1"/>
    <property type="molecule type" value="Genomic_DNA"/>
</dbReference>
<name>A0A9W9L427_9EURO</name>
<organism evidence="4 5">
    <name type="scientific">Penicillium bovifimosum</name>
    <dbReference type="NCBI Taxonomy" id="126998"/>
    <lineage>
        <taxon>Eukaryota</taxon>
        <taxon>Fungi</taxon>
        <taxon>Dikarya</taxon>
        <taxon>Ascomycota</taxon>
        <taxon>Pezizomycotina</taxon>
        <taxon>Eurotiomycetes</taxon>
        <taxon>Eurotiomycetidae</taxon>
        <taxon>Eurotiales</taxon>
        <taxon>Aspergillaceae</taxon>
        <taxon>Penicillium</taxon>
    </lineage>
</organism>
<comment type="caution">
    <text evidence="4">The sequence shown here is derived from an EMBL/GenBank/DDBJ whole genome shotgun (WGS) entry which is preliminary data.</text>
</comment>
<keyword evidence="5" id="KW-1185">Reference proteome</keyword>
<comment type="similarity">
    <text evidence="1 2">Belongs to the endosulfine family.</text>
</comment>
<accession>A0A9W9L427</accession>